<dbReference type="InterPro" id="IPR014881">
    <property type="entry name" value="NOB1_Zn-bd"/>
</dbReference>
<dbReference type="InterPro" id="IPR039907">
    <property type="entry name" value="NOB1"/>
</dbReference>
<evidence type="ECO:0000259" key="2">
    <source>
        <dbReference type="Pfam" id="PF08772"/>
    </source>
</evidence>
<dbReference type="EMBL" id="GECU01021475">
    <property type="protein sequence ID" value="JAS86231.1"/>
    <property type="molecule type" value="Transcribed_RNA"/>
</dbReference>
<feature type="region of interest" description="Disordered" evidence="1">
    <location>
        <begin position="36"/>
        <end position="80"/>
    </location>
</feature>
<dbReference type="InterPro" id="IPR036283">
    <property type="entry name" value="NOB1_Zf-like_sf"/>
</dbReference>
<feature type="domain" description="Nin one binding (NOB1) Zn-ribbon-like" evidence="2">
    <location>
        <begin position="1"/>
        <end position="52"/>
    </location>
</feature>
<dbReference type="Pfam" id="PF08772">
    <property type="entry name" value="Zn_ribbon_NOB1"/>
    <property type="match status" value="1"/>
</dbReference>
<organism evidence="3">
    <name type="scientific">Homalodisca liturata</name>
    <dbReference type="NCBI Taxonomy" id="320908"/>
    <lineage>
        <taxon>Eukaryota</taxon>
        <taxon>Metazoa</taxon>
        <taxon>Ecdysozoa</taxon>
        <taxon>Arthropoda</taxon>
        <taxon>Hexapoda</taxon>
        <taxon>Insecta</taxon>
        <taxon>Pterygota</taxon>
        <taxon>Neoptera</taxon>
        <taxon>Paraneoptera</taxon>
        <taxon>Hemiptera</taxon>
        <taxon>Auchenorrhyncha</taxon>
        <taxon>Membracoidea</taxon>
        <taxon>Cicadellidae</taxon>
        <taxon>Cicadellinae</taxon>
        <taxon>Proconiini</taxon>
        <taxon>Homalodisca</taxon>
    </lineage>
</organism>
<dbReference type="AlphaFoldDB" id="A0A1B6IH33"/>
<dbReference type="SUPFAM" id="SSF144206">
    <property type="entry name" value="NOB1 zinc finger-like"/>
    <property type="match status" value="1"/>
</dbReference>
<evidence type="ECO:0000256" key="1">
    <source>
        <dbReference type="SAM" id="MobiDB-lite"/>
    </source>
</evidence>
<dbReference type="PANTHER" id="PTHR12814">
    <property type="entry name" value="RNA-BINDING PROTEIN NOB1"/>
    <property type="match status" value="1"/>
</dbReference>
<gene>
    <name evidence="3" type="ORF">g.30908</name>
</gene>
<dbReference type="GO" id="GO:0030490">
    <property type="term" value="P:maturation of SSU-rRNA"/>
    <property type="evidence" value="ECO:0007669"/>
    <property type="project" value="TreeGrafter"/>
</dbReference>
<protein>
    <recommendedName>
        <fullName evidence="2">Nin one binding (NOB1) Zn-ribbon-like domain-containing protein</fullName>
    </recommendedName>
</protein>
<name>A0A1B6IH33_9HEMI</name>
<dbReference type="Gene3D" id="6.20.210.10">
    <property type="entry name" value="Nin one binding (NOB1), Zn-ribbon-like"/>
    <property type="match status" value="1"/>
</dbReference>
<sequence length="133" mass="15223">MTKVFCPKCGNKTLKKVAVSVDENGKQVIHINPRKPLTARGKKFSLPRPQGGKHANNPILCEDQPVPDQRPTRLARTKTNPLDEDYIAGFSPFVMRDVNSKSAMLGIRGKNQEFKYWMRKNPNEVVKHRRKKK</sequence>
<dbReference type="GO" id="GO:0004521">
    <property type="term" value="F:RNA endonuclease activity"/>
    <property type="evidence" value="ECO:0007669"/>
    <property type="project" value="TreeGrafter"/>
</dbReference>
<dbReference type="GO" id="GO:0030688">
    <property type="term" value="C:preribosome, small subunit precursor"/>
    <property type="evidence" value="ECO:0007669"/>
    <property type="project" value="TreeGrafter"/>
</dbReference>
<proteinExistence type="predicted"/>
<reference evidence="3" key="1">
    <citation type="submission" date="2015-11" db="EMBL/GenBank/DDBJ databases">
        <title>De novo transcriptome assembly of four potential Pierce s Disease insect vectors from Arizona vineyards.</title>
        <authorList>
            <person name="Tassone E.E."/>
        </authorList>
    </citation>
    <scope>NUCLEOTIDE SEQUENCE</scope>
</reference>
<dbReference type="PANTHER" id="PTHR12814:SF2">
    <property type="entry name" value="RNA-BINDING PROTEIN NOB1"/>
    <property type="match status" value="1"/>
</dbReference>
<accession>A0A1B6IH33</accession>
<evidence type="ECO:0000313" key="3">
    <source>
        <dbReference type="EMBL" id="JAS86231.1"/>
    </source>
</evidence>